<evidence type="ECO:0000313" key="3">
    <source>
        <dbReference type="EMBL" id="SMO53380.1"/>
    </source>
</evidence>
<dbReference type="Proteomes" id="UP000315460">
    <property type="component" value="Unassembled WGS sequence"/>
</dbReference>
<evidence type="ECO:0000259" key="2">
    <source>
        <dbReference type="Pfam" id="PF08818"/>
    </source>
</evidence>
<sequence length="135" mass="14696">MFDEITGEPASMWAGSIVGYGHSHYVYDSGREGDTFVVGFSPRSSATSLYGLLGGPDEEEQLARLGPHKSGKGCLYVTRLDRIDARALRDMVASAWDRRAADAGRLDRRPERRPGRSPTRPRPHPAVAVSRAASA</sequence>
<feature type="compositionally biased region" description="Basic and acidic residues" evidence="1">
    <location>
        <begin position="98"/>
        <end position="114"/>
    </location>
</feature>
<dbReference type="Pfam" id="PF08818">
    <property type="entry name" value="DUF1801"/>
    <property type="match status" value="1"/>
</dbReference>
<dbReference type="EMBL" id="FXTG01000002">
    <property type="protein sequence ID" value="SMO53380.1"/>
    <property type="molecule type" value="Genomic_DNA"/>
</dbReference>
<evidence type="ECO:0000313" key="4">
    <source>
        <dbReference type="Proteomes" id="UP000315460"/>
    </source>
</evidence>
<organism evidence="3 4">
    <name type="scientific">Dietzia kunjamensis subsp. schimae</name>
    <dbReference type="NCBI Taxonomy" id="498198"/>
    <lineage>
        <taxon>Bacteria</taxon>
        <taxon>Bacillati</taxon>
        <taxon>Actinomycetota</taxon>
        <taxon>Actinomycetes</taxon>
        <taxon>Mycobacteriales</taxon>
        <taxon>Dietziaceae</taxon>
        <taxon>Dietzia</taxon>
    </lineage>
</organism>
<feature type="region of interest" description="Disordered" evidence="1">
    <location>
        <begin position="98"/>
        <end position="135"/>
    </location>
</feature>
<dbReference type="InterPro" id="IPR014922">
    <property type="entry name" value="YdhG-like"/>
</dbReference>
<name>A0ABY1MZ84_9ACTN</name>
<comment type="caution">
    <text evidence="3">The sequence shown here is derived from an EMBL/GenBank/DDBJ whole genome shotgun (WGS) entry which is preliminary data.</text>
</comment>
<accession>A0ABY1MZ84</accession>
<gene>
    <name evidence="3" type="ORF">SAMN06265174_102189</name>
</gene>
<proteinExistence type="predicted"/>
<feature type="domain" description="YdhG-like" evidence="2">
    <location>
        <begin position="13"/>
        <end position="95"/>
    </location>
</feature>
<evidence type="ECO:0000256" key="1">
    <source>
        <dbReference type="SAM" id="MobiDB-lite"/>
    </source>
</evidence>
<reference evidence="3 4" key="1">
    <citation type="submission" date="2017-05" db="EMBL/GenBank/DDBJ databases">
        <authorList>
            <person name="Varghese N."/>
            <person name="Submissions S."/>
        </authorList>
    </citation>
    <scope>NUCLEOTIDE SEQUENCE [LARGE SCALE GENOMIC DNA]</scope>
    <source>
        <strain evidence="3 4">DSM 45139</strain>
    </source>
</reference>
<protein>
    <recommendedName>
        <fullName evidence="2">YdhG-like domain-containing protein</fullName>
    </recommendedName>
</protein>
<keyword evidence="4" id="KW-1185">Reference proteome</keyword>